<organism evidence="2 3">
    <name type="scientific">Paracidovorax cattleyae</name>
    <dbReference type="NCBI Taxonomy" id="80868"/>
    <lineage>
        <taxon>Bacteria</taxon>
        <taxon>Pseudomonadati</taxon>
        <taxon>Pseudomonadota</taxon>
        <taxon>Betaproteobacteria</taxon>
        <taxon>Burkholderiales</taxon>
        <taxon>Comamonadaceae</taxon>
        <taxon>Paracidovorax</taxon>
    </lineage>
</organism>
<evidence type="ECO:0000313" key="3">
    <source>
        <dbReference type="Proteomes" id="UP000199317"/>
    </source>
</evidence>
<dbReference type="AlphaFoldDB" id="A0A1H0T5I2"/>
<proteinExistence type="predicted"/>
<sequence>MRSPHSPAAADNGAASFQSPPLDTHDFVRAAARALGMDNAGIDRAAEDGGCAIGDLLITVAPLSPPPGRQGAMPQSEVQVMLTVVMRQRFSEMPAQDASALLSNAPGLLAGFDAVIGCLPEGEATLHRRVTLPAGDAEGQALAREMVATARLATLVFSTGAAGG</sequence>
<dbReference type="RefSeq" id="WP_092834895.1">
    <property type="nucleotide sequence ID" value="NZ_CP028290.1"/>
</dbReference>
<protein>
    <recommendedName>
        <fullName evidence="4">Tir chaperone protein (CesT) family protein</fullName>
    </recommendedName>
</protein>
<gene>
    <name evidence="2" type="ORF">SAMN04489708_11429</name>
</gene>
<evidence type="ECO:0008006" key="4">
    <source>
        <dbReference type="Google" id="ProtNLM"/>
    </source>
</evidence>
<reference evidence="3" key="1">
    <citation type="submission" date="2016-10" db="EMBL/GenBank/DDBJ databases">
        <authorList>
            <person name="Varghese N."/>
            <person name="Submissions S."/>
        </authorList>
    </citation>
    <scope>NUCLEOTIDE SEQUENCE [LARGE SCALE GENOMIC DNA]</scope>
    <source>
        <strain evidence="3">DSM 17101</strain>
    </source>
</reference>
<dbReference type="EMBL" id="FNJL01000014">
    <property type="protein sequence ID" value="SDP49229.1"/>
    <property type="molecule type" value="Genomic_DNA"/>
</dbReference>
<keyword evidence="3" id="KW-1185">Reference proteome</keyword>
<dbReference type="Proteomes" id="UP000199317">
    <property type="component" value="Unassembled WGS sequence"/>
</dbReference>
<name>A0A1H0T5I2_9BURK</name>
<accession>A0A1H0T5I2</accession>
<evidence type="ECO:0000256" key="1">
    <source>
        <dbReference type="SAM" id="MobiDB-lite"/>
    </source>
</evidence>
<feature type="region of interest" description="Disordered" evidence="1">
    <location>
        <begin position="1"/>
        <end position="22"/>
    </location>
</feature>
<dbReference type="OrthoDB" id="8815908at2"/>
<evidence type="ECO:0000313" key="2">
    <source>
        <dbReference type="EMBL" id="SDP49229.1"/>
    </source>
</evidence>